<dbReference type="EMBL" id="JBHTAC010000043">
    <property type="protein sequence ID" value="MFC7246727.1"/>
    <property type="molecule type" value="Genomic_DNA"/>
</dbReference>
<keyword evidence="2" id="KW-1185">Reference proteome</keyword>
<dbReference type="Proteomes" id="UP001596392">
    <property type="component" value="Unassembled WGS sequence"/>
</dbReference>
<accession>A0ABW2H6T0</accession>
<reference evidence="2" key="1">
    <citation type="journal article" date="2019" name="Int. J. Syst. Evol. Microbiol.">
        <title>The Global Catalogue of Microorganisms (GCM) 10K type strain sequencing project: providing services to taxonomists for standard genome sequencing and annotation.</title>
        <authorList>
            <consortium name="The Broad Institute Genomics Platform"/>
            <consortium name="The Broad Institute Genome Sequencing Center for Infectious Disease"/>
            <person name="Wu L."/>
            <person name="Ma J."/>
        </authorList>
    </citation>
    <scope>NUCLEOTIDE SEQUENCE [LARGE SCALE GENOMIC DNA]</scope>
    <source>
        <strain evidence="2">CGMCC 1.9106</strain>
    </source>
</reference>
<protein>
    <recommendedName>
        <fullName evidence="3">WYL domain-containing protein</fullName>
    </recommendedName>
</protein>
<sequence>MSCRCPGGEHRRDRTIAVEFADNAMLWRWAMSHGYRAYIEDLPDEHRQEFHRRWMELPTTDRVLQRTAGVWSGRKPG</sequence>
<dbReference type="RefSeq" id="WP_376809522.1">
    <property type="nucleotide sequence ID" value="NZ_JBHTAC010000043.1"/>
</dbReference>
<gene>
    <name evidence="1" type="ORF">ACFQO7_29965</name>
</gene>
<evidence type="ECO:0000313" key="1">
    <source>
        <dbReference type="EMBL" id="MFC7246727.1"/>
    </source>
</evidence>
<organism evidence="1 2">
    <name type="scientific">Catellatospora aurea</name>
    <dbReference type="NCBI Taxonomy" id="1337874"/>
    <lineage>
        <taxon>Bacteria</taxon>
        <taxon>Bacillati</taxon>
        <taxon>Actinomycetota</taxon>
        <taxon>Actinomycetes</taxon>
        <taxon>Micromonosporales</taxon>
        <taxon>Micromonosporaceae</taxon>
        <taxon>Catellatospora</taxon>
    </lineage>
</organism>
<evidence type="ECO:0008006" key="3">
    <source>
        <dbReference type="Google" id="ProtNLM"/>
    </source>
</evidence>
<evidence type="ECO:0000313" key="2">
    <source>
        <dbReference type="Proteomes" id="UP001596392"/>
    </source>
</evidence>
<proteinExistence type="predicted"/>
<name>A0ABW2H6T0_9ACTN</name>
<comment type="caution">
    <text evidence="1">The sequence shown here is derived from an EMBL/GenBank/DDBJ whole genome shotgun (WGS) entry which is preliminary data.</text>
</comment>